<gene>
    <name evidence="1" type="ORF">ERS013165_02278</name>
    <name evidence="3" type="ORF">ERS013200_01777</name>
    <name evidence="2" type="ORF">ERS013201_01970</name>
</gene>
<evidence type="ECO:0000313" key="5">
    <source>
        <dbReference type="Proteomes" id="UP000044806"/>
    </source>
</evidence>
<evidence type="ECO:0000313" key="2">
    <source>
        <dbReference type="EMBL" id="CSC17441.1"/>
    </source>
</evidence>
<dbReference type="EMBL" id="CWQJ01000010">
    <property type="protein sequence ID" value="CSC17441.1"/>
    <property type="molecule type" value="Genomic_DNA"/>
</dbReference>
<name>A0A655XDE9_VIBCL</name>
<sequence>MHFAFHLFEGSDLVAIFGQATDVPFALFIPQVSFTRFAYTIGHRLVLVGCRFIIAIA</sequence>
<proteinExistence type="predicted"/>
<evidence type="ECO:0000313" key="6">
    <source>
        <dbReference type="Proteomes" id="UP000046067"/>
    </source>
</evidence>
<reference evidence="4 5" key="1">
    <citation type="submission" date="2015-07" db="EMBL/GenBank/DDBJ databases">
        <authorList>
            <consortium name="Pathogen Informatics"/>
        </authorList>
    </citation>
    <scope>NUCLEOTIDE SEQUENCE [LARGE SCALE GENOMIC DNA]</scope>
    <source>
        <strain evidence="3 4">A316</strain>
        <strain evidence="2 6">A325</strain>
        <strain evidence="1 5">A51</strain>
    </source>
</reference>
<dbReference type="Proteomes" id="UP000046067">
    <property type="component" value="Unassembled WGS sequence"/>
</dbReference>
<evidence type="ECO:0000313" key="3">
    <source>
        <dbReference type="EMBL" id="CSC60242.1"/>
    </source>
</evidence>
<dbReference type="Proteomes" id="UP000041770">
    <property type="component" value="Unassembled WGS sequence"/>
</dbReference>
<dbReference type="Proteomes" id="UP000044806">
    <property type="component" value="Unassembled WGS sequence"/>
</dbReference>
<organism evidence="1 5">
    <name type="scientific">Vibrio cholerae</name>
    <dbReference type="NCBI Taxonomy" id="666"/>
    <lineage>
        <taxon>Bacteria</taxon>
        <taxon>Pseudomonadati</taxon>
        <taxon>Pseudomonadota</taxon>
        <taxon>Gammaproteobacteria</taxon>
        <taxon>Vibrionales</taxon>
        <taxon>Vibrionaceae</taxon>
        <taxon>Vibrio</taxon>
    </lineage>
</organism>
<dbReference type="EMBL" id="CWQY01000010">
    <property type="protein sequence ID" value="CSC60242.1"/>
    <property type="molecule type" value="Genomic_DNA"/>
</dbReference>
<dbReference type="EMBL" id="CWOW01000011">
    <property type="protein sequence ID" value="CSA72855.1"/>
    <property type="molecule type" value="Genomic_DNA"/>
</dbReference>
<evidence type="ECO:0000313" key="4">
    <source>
        <dbReference type="Proteomes" id="UP000041770"/>
    </source>
</evidence>
<accession>A0A655XDE9</accession>
<evidence type="ECO:0000313" key="1">
    <source>
        <dbReference type="EMBL" id="CSA72855.1"/>
    </source>
</evidence>
<protein>
    <submittedName>
        <fullName evidence="1">Uncharacterized protein</fullName>
    </submittedName>
</protein>
<dbReference type="AlphaFoldDB" id="A0A655XDE9"/>